<reference evidence="1" key="1">
    <citation type="submission" date="2021-02" db="EMBL/GenBank/DDBJ databases">
        <authorList>
            <person name="Bekaert M."/>
        </authorList>
    </citation>
    <scope>NUCLEOTIDE SEQUENCE</scope>
    <source>
        <strain evidence="1">IoA-00</strain>
    </source>
</reference>
<keyword evidence="2" id="KW-1185">Reference proteome</keyword>
<name>A0A7R8CW60_LEPSM</name>
<dbReference type="AlphaFoldDB" id="A0A7R8CW60"/>
<evidence type="ECO:0000313" key="2">
    <source>
        <dbReference type="Proteomes" id="UP000675881"/>
    </source>
</evidence>
<gene>
    <name evidence="1" type="ORF">LSAA_9090</name>
</gene>
<evidence type="ECO:0000313" key="1">
    <source>
        <dbReference type="EMBL" id="CAF2919180.1"/>
    </source>
</evidence>
<protein>
    <submittedName>
        <fullName evidence="1">(salmon louse) hypothetical protein</fullName>
    </submittedName>
</protein>
<sequence>MAHCPHPKLSSEDQCDQDSLLTTYHLPMIGMNASTNMTDASSNSMSTQETTLARQQICSNPSHWRQGLDLGSNFQNLGSDSPVQGKKQDREYFILLPSDRTLCRNRRFIRILRYRRCIITTPYCKSALMDNYQAAKLSNLQRSKSLRFAPNKCIPSD</sequence>
<dbReference type="EMBL" id="HG994583">
    <property type="protein sequence ID" value="CAF2919180.1"/>
    <property type="molecule type" value="Genomic_DNA"/>
</dbReference>
<organism evidence="1 2">
    <name type="scientific">Lepeophtheirus salmonis</name>
    <name type="common">Salmon louse</name>
    <name type="synonym">Caligus salmonis</name>
    <dbReference type="NCBI Taxonomy" id="72036"/>
    <lineage>
        <taxon>Eukaryota</taxon>
        <taxon>Metazoa</taxon>
        <taxon>Ecdysozoa</taxon>
        <taxon>Arthropoda</taxon>
        <taxon>Crustacea</taxon>
        <taxon>Multicrustacea</taxon>
        <taxon>Hexanauplia</taxon>
        <taxon>Copepoda</taxon>
        <taxon>Siphonostomatoida</taxon>
        <taxon>Caligidae</taxon>
        <taxon>Lepeophtheirus</taxon>
    </lineage>
</organism>
<accession>A0A7R8CW60</accession>
<dbReference type="Proteomes" id="UP000675881">
    <property type="component" value="Chromosome 4"/>
</dbReference>
<proteinExistence type="predicted"/>